<dbReference type="Proteomes" id="UP000316621">
    <property type="component" value="Chromosome 3"/>
</dbReference>
<dbReference type="Gramene" id="RZC54526">
    <property type="protein sequence ID" value="RZC54526"/>
    <property type="gene ID" value="C5167_013390"/>
</dbReference>
<proteinExistence type="predicted"/>
<evidence type="ECO:0000313" key="2">
    <source>
        <dbReference type="Proteomes" id="UP000316621"/>
    </source>
</evidence>
<name>A0A4Y7J255_PAPSO</name>
<evidence type="ECO:0000313" key="1">
    <source>
        <dbReference type="EMBL" id="RZC54526.1"/>
    </source>
</evidence>
<dbReference type="AlphaFoldDB" id="A0A4Y7J255"/>
<organism evidence="1 2">
    <name type="scientific">Papaver somniferum</name>
    <name type="common">Opium poppy</name>
    <dbReference type="NCBI Taxonomy" id="3469"/>
    <lineage>
        <taxon>Eukaryota</taxon>
        <taxon>Viridiplantae</taxon>
        <taxon>Streptophyta</taxon>
        <taxon>Embryophyta</taxon>
        <taxon>Tracheophyta</taxon>
        <taxon>Spermatophyta</taxon>
        <taxon>Magnoliopsida</taxon>
        <taxon>Ranunculales</taxon>
        <taxon>Papaveraceae</taxon>
        <taxon>Papaveroideae</taxon>
        <taxon>Papaver</taxon>
    </lineage>
</organism>
<keyword evidence="2" id="KW-1185">Reference proteome</keyword>
<accession>A0A4Y7J255</accession>
<protein>
    <submittedName>
        <fullName evidence="1">Uncharacterized protein</fullName>
    </submittedName>
</protein>
<reference evidence="1 2" key="1">
    <citation type="journal article" date="2018" name="Science">
        <title>The opium poppy genome and morphinan production.</title>
        <authorList>
            <person name="Guo L."/>
            <person name="Winzer T."/>
            <person name="Yang X."/>
            <person name="Li Y."/>
            <person name="Ning Z."/>
            <person name="He Z."/>
            <person name="Teodor R."/>
            <person name="Lu Y."/>
            <person name="Bowser T.A."/>
            <person name="Graham I.A."/>
            <person name="Ye K."/>
        </authorList>
    </citation>
    <scope>NUCLEOTIDE SEQUENCE [LARGE SCALE GENOMIC DNA]</scope>
    <source>
        <strain evidence="2">cv. HN1</strain>
        <tissue evidence="1">Leaves</tissue>
    </source>
</reference>
<dbReference type="EMBL" id="CM010717">
    <property type="protein sequence ID" value="RZC54526.1"/>
    <property type="molecule type" value="Genomic_DNA"/>
</dbReference>
<gene>
    <name evidence="1" type="ORF">C5167_013390</name>
</gene>
<sequence>MIAATSCVVFREANIRNVDEDHKHVWYLHYVRSMSDGSTTSQGILIMLFHVRCINAKPIQARKTNKIPVYTAAKLASASSKDLCIVCKYHKDVINLEEVEKRYKDQLYKIDRYSLGFTKGTKPSTMDTRLNAKSSTEILRRLRKGVRLSLEQENRRVADENVVLWTKFNDASTCRTCTLNVGIRVVQCSLWCVLIVPLMTPFYVFGNTSDVNSHNDLIRVKDAHVQEKDRLFSVMKEDTFLKPYHSQSNFNTFKDINYRIIMYTVYLIPKL</sequence>